<gene>
    <name evidence="2" type="ORF">JJN12_13575</name>
</gene>
<dbReference type="PANTHER" id="PTHR43143:SF1">
    <property type="entry name" value="SERINE_THREONINE-PROTEIN PHOSPHATASE CPPED1"/>
    <property type="match status" value="1"/>
</dbReference>
<reference evidence="2 3" key="1">
    <citation type="submission" date="2021-01" db="EMBL/GenBank/DDBJ databases">
        <title>Isolation and description of Catonella massiliensis sp. nov., a novel Catonella species, isolated from a stable periodontitis subject.</title>
        <authorList>
            <person name="Antezack A."/>
            <person name="Boxberger M."/>
            <person name="La Scola B."/>
            <person name="Monnet-Corti V."/>
        </authorList>
    </citation>
    <scope>NUCLEOTIDE SEQUENCE [LARGE SCALE GENOMIC DNA]</scope>
    <source>
        <strain evidence="2 3">Marseille-Q4567</strain>
    </source>
</reference>
<dbReference type="Pfam" id="PF00149">
    <property type="entry name" value="Metallophos"/>
    <property type="match status" value="1"/>
</dbReference>
<protein>
    <submittedName>
        <fullName evidence="2">Metallophosphoesterase</fullName>
    </submittedName>
</protein>
<evidence type="ECO:0000313" key="3">
    <source>
        <dbReference type="Proteomes" id="UP000604730"/>
    </source>
</evidence>
<accession>A0ABS1J3R5</accession>
<dbReference type="Proteomes" id="UP000604730">
    <property type="component" value="Unassembled WGS sequence"/>
</dbReference>
<evidence type="ECO:0000313" key="2">
    <source>
        <dbReference type="EMBL" id="MBK5898790.1"/>
    </source>
</evidence>
<dbReference type="Gene3D" id="3.60.21.10">
    <property type="match status" value="2"/>
</dbReference>
<dbReference type="EMBL" id="JAEPRJ010000001">
    <property type="protein sequence ID" value="MBK5898790.1"/>
    <property type="molecule type" value="Genomic_DNA"/>
</dbReference>
<comment type="caution">
    <text evidence="2">The sequence shown here is derived from an EMBL/GenBank/DDBJ whole genome shotgun (WGS) entry which is preliminary data.</text>
</comment>
<sequence>MHYNNVRFGIFTDLHLDIMHDGRARLNAFIDQMEKENVDFIIQLGDFCYPEDTSKCLCSEENLPVNLKNAMTTPIDVPKIELLEKFNHFSKPHYHVLGNHELDFCSKKQAMKLYGMENRFYSFTCKGWKFIVLDGNNFKTESGEFKDYYYGDYFDSKDLPYIDPEQMSWLEKELFSDEMPVVIFSHQPLNKSSRGIKNADELLDLFDNVNKNGKRVYLCINGHTHVDVYTECNGVGYYTLNSMSNHWIGKDFAKHRFSNEIESSFPNLQYTFPYKKPLYAVVELDSKRAYIKGKTGEFFEPGPVDMGCKQELSASICDREIIW</sequence>
<name>A0ABS1J3R5_9FIRM</name>
<proteinExistence type="predicted"/>
<evidence type="ECO:0000259" key="1">
    <source>
        <dbReference type="Pfam" id="PF00149"/>
    </source>
</evidence>
<dbReference type="SUPFAM" id="SSF56300">
    <property type="entry name" value="Metallo-dependent phosphatases"/>
    <property type="match status" value="1"/>
</dbReference>
<feature type="domain" description="Calcineurin-like phosphoesterase" evidence="1">
    <location>
        <begin position="7"/>
        <end position="226"/>
    </location>
</feature>
<dbReference type="RefSeq" id="WP_208430186.1">
    <property type="nucleotide sequence ID" value="NZ_JAEPRJ010000001.1"/>
</dbReference>
<dbReference type="PANTHER" id="PTHR43143">
    <property type="entry name" value="METALLOPHOSPHOESTERASE, CALCINEURIN SUPERFAMILY"/>
    <property type="match status" value="1"/>
</dbReference>
<dbReference type="InterPro" id="IPR051918">
    <property type="entry name" value="STPP_CPPED1"/>
</dbReference>
<dbReference type="InterPro" id="IPR004843">
    <property type="entry name" value="Calcineurin-like_PHP"/>
</dbReference>
<dbReference type="InterPro" id="IPR029052">
    <property type="entry name" value="Metallo-depent_PP-like"/>
</dbReference>
<keyword evidence="3" id="KW-1185">Reference proteome</keyword>
<organism evidence="2 3">
    <name type="scientific">Catonella massiliensis</name>
    <dbReference type="NCBI Taxonomy" id="2799636"/>
    <lineage>
        <taxon>Bacteria</taxon>
        <taxon>Bacillati</taxon>
        <taxon>Bacillota</taxon>
        <taxon>Clostridia</taxon>
        <taxon>Lachnospirales</taxon>
        <taxon>Lachnospiraceae</taxon>
        <taxon>Catonella</taxon>
    </lineage>
</organism>